<organism evidence="1 2">
    <name type="scientific">Blastococcus goldschmidtiae</name>
    <dbReference type="NCBI Taxonomy" id="3075546"/>
    <lineage>
        <taxon>Bacteria</taxon>
        <taxon>Bacillati</taxon>
        <taxon>Actinomycetota</taxon>
        <taxon>Actinomycetes</taxon>
        <taxon>Geodermatophilales</taxon>
        <taxon>Geodermatophilaceae</taxon>
        <taxon>Blastococcus</taxon>
    </lineage>
</organism>
<keyword evidence="2" id="KW-1185">Reference proteome</keyword>
<sequence>MARLILLNGSPGMGKSTLARRYVADHPLALCMDVDDVRRLLGRWQELPQESGSLARRMALAMAAEHLRGSHDVVVPQYLGRVPFIEELERLAAATGSTFSELVLMDTRENALTRFHARSADPALASHHRDALALTTGGDGELREMYDRLVALVARRPRARVVPTSAGDPEAAYRAVLAELGTP</sequence>
<dbReference type="RefSeq" id="WP_311345213.1">
    <property type="nucleotide sequence ID" value="NZ_JAVREI010000006.1"/>
</dbReference>
<name>A0ABU2K876_9ACTN</name>
<accession>A0ABU2K876</accession>
<dbReference type="Pfam" id="PF13671">
    <property type="entry name" value="AAA_33"/>
    <property type="match status" value="1"/>
</dbReference>
<protein>
    <submittedName>
        <fullName evidence="1">AAA family ATPase</fullName>
    </submittedName>
</protein>
<evidence type="ECO:0000313" key="1">
    <source>
        <dbReference type="EMBL" id="MDT0276395.1"/>
    </source>
</evidence>
<dbReference type="EMBL" id="JAVREI010000006">
    <property type="protein sequence ID" value="MDT0276395.1"/>
    <property type="molecule type" value="Genomic_DNA"/>
</dbReference>
<gene>
    <name evidence="1" type="ORF">RM425_10845</name>
</gene>
<proteinExistence type="predicted"/>
<evidence type="ECO:0000313" key="2">
    <source>
        <dbReference type="Proteomes" id="UP001183222"/>
    </source>
</evidence>
<dbReference type="Proteomes" id="UP001183222">
    <property type="component" value="Unassembled WGS sequence"/>
</dbReference>
<reference evidence="2" key="1">
    <citation type="submission" date="2023-07" db="EMBL/GenBank/DDBJ databases">
        <title>30 novel species of actinomycetes from the DSMZ collection.</title>
        <authorList>
            <person name="Nouioui I."/>
        </authorList>
    </citation>
    <scope>NUCLEOTIDE SEQUENCE [LARGE SCALE GENOMIC DNA]</scope>
    <source>
        <strain evidence="2">DSM 46792</strain>
    </source>
</reference>
<dbReference type="SUPFAM" id="SSF52540">
    <property type="entry name" value="P-loop containing nucleoside triphosphate hydrolases"/>
    <property type="match status" value="1"/>
</dbReference>
<comment type="caution">
    <text evidence="1">The sequence shown here is derived from an EMBL/GenBank/DDBJ whole genome shotgun (WGS) entry which is preliminary data.</text>
</comment>
<dbReference type="InterPro" id="IPR027417">
    <property type="entry name" value="P-loop_NTPase"/>
</dbReference>
<dbReference type="Gene3D" id="3.40.50.300">
    <property type="entry name" value="P-loop containing nucleotide triphosphate hydrolases"/>
    <property type="match status" value="1"/>
</dbReference>